<proteinExistence type="predicted"/>
<keyword evidence="2" id="KW-1185">Reference proteome</keyword>
<gene>
    <name evidence="1" type="ORF">OG835_40970</name>
</gene>
<sequence>MTHPFEIEQETTLPASPEQVWEATTTEPGVDSWFMGRNEVEPREGGVVAMGTGGHREESVITGYEPGKRFAIRTPTSDDGRFMAFAYLIKGRDGGSTVLRAVQSGLLGDDWQGECDALRRGRPFHLHTLREYLTHFPGRTGAPVFAVAPSDGRSAREVLAALTHGLSLPDPVALGARARAEPMDLPPPDGEVVWSDDERIEVRTADGIYTFLNFAGTALMFPHLFGPDTEGAEAACQHWLTGLLG</sequence>
<evidence type="ECO:0000313" key="2">
    <source>
        <dbReference type="Proteomes" id="UP001348369"/>
    </source>
</evidence>
<name>A0ACD4ZX03_9ACTN</name>
<dbReference type="Proteomes" id="UP001348369">
    <property type="component" value="Chromosome"/>
</dbReference>
<dbReference type="EMBL" id="CP109109">
    <property type="protein sequence ID" value="WSC02740.1"/>
    <property type="molecule type" value="Genomic_DNA"/>
</dbReference>
<protein>
    <submittedName>
        <fullName evidence="1">SRPBCC domain-containing protein</fullName>
    </submittedName>
</protein>
<reference evidence="1" key="1">
    <citation type="submission" date="2022-10" db="EMBL/GenBank/DDBJ databases">
        <title>The complete genomes of actinobacterial strains from the NBC collection.</title>
        <authorList>
            <person name="Joergensen T.S."/>
            <person name="Alvarez Arevalo M."/>
            <person name="Sterndorff E.B."/>
            <person name="Faurdal D."/>
            <person name="Vuksanovic O."/>
            <person name="Mourched A.-S."/>
            <person name="Charusanti P."/>
            <person name="Shaw S."/>
            <person name="Blin K."/>
            <person name="Weber T."/>
        </authorList>
    </citation>
    <scope>NUCLEOTIDE SEQUENCE</scope>
    <source>
        <strain evidence="1">NBC 01771</strain>
    </source>
</reference>
<organism evidence="1 2">
    <name type="scientific">Streptomyces scopuliridis</name>
    <dbReference type="NCBI Taxonomy" id="452529"/>
    <lineage>
        <taxon>Bacteria</taxon>
        <taxon>Bacillati</taxon>
        <taxon>Actinomycetota</taxon>
        <taxon>Actinomycetes</taxon>
        <taxon>Kitasatosporales</taxon>
        <taxon>Streptomycetaceae</taxon>
        <taxon>Streptomyces</taxon>
    </lineage>
</organism>
<accession>A0ACD4ZX03</accession>
<evidence type="ECO:0000313" key="1">
    <source>
        <dbReference type="EMBL" id="WSC02740.1"/>
    </source>
</evidence>